<accession>A0A2Z6FZL0</accession>
<reference evidence="1 2" key="1">
    <citation type="submission" date="2018-06" db="EMBL/GenBank/DDBJ databases">
        <title>Genome sequence of Enterococcus phage phiEF17H.</title>
        <authorList>
            <person name="Uchiyama J."/>
            <person name="Matsuzaki S."/>
            <person name="Nasukawa T."/>
        </authorList>
    </citation>
    <scope>NUCLEOTIDE SEQUENCE [LARGE SCALE GENOMIC DNA]</scope>
</reference>
<proteinExistence type="predicted"/>
<evidence type="ECO:0000313" key="2">
    <source>
        <dbReference type="Proteomes" id="UP000258404"/>
    </source>
</evidence>
<keyword evidence="2" id="KW-1185">Reference proteome</keyword>
<protein>
    <submittedName>
        <fullName evidence="1">Uncharacterized protein</fullName>
    </submittedName>
</protein>
<dbReference type="Proteomes" id="UP000258404">
    <property type="component" value="Segment"/>
</dbReference>
<evidence type="ECO:0000313" key="1">
    <source>
        <dbReference type="EMBL" id="BBE37192.1"/>
    </source>
</evidence>
<sequence length="101" mass="11575">MVNMTKAELQYKKAIGVAVFATSGKDKKQLGNVAPFSIYEILEIDLNKNRVYYALNCGERHAVCFTKLRKEEETGNDFILINKQPFFLKDMHKGLSWSKSL</sequence>
<gene>
    <name evidence="1" type="ORF">PHIEF17H_1230</name>
</gene>
<organism evidence="1 2">
    <name type="scientific">Enterococcus phage phiEF17H</name>
    <dbReference type="NCBI Taxonomy" id="2218497"/>
    <lineage>
        <taxon>Viruses</taxon>
        <taxon>Duplodnaviria</taxon>
        <taxon>Heunggongvirae</taxon>
        <taxon>Uroviricota</taxon>
        <taxon>Caudoviricetes</taxon>
        <taxon>Herelleviridae</taxon>
        <taxon>Brockvirinae</taxon>
        <taxon>Kochikohdavirus</taxon>
        <taxon>Kochikohdavirus Ef17h</taxon>
    </lineage>
</organism>
<name>A0A2Z6FZL0_9CAUD</name>
<dbReference type="EMBL" id="AP018714">
    <property type="protein sequence ID" value="BBE37192.1"/>
    <property type="molecule type" value="Genomic_DNA"/>
</dbReference>